<protein>
    <submittedName>
        <fullName evidence="1">Uncharacterized protein</fullName>
    </submittedName>
</protein>
<keyword evidence="2" id="KW-1185">Reference proteome</keyword>
<dbReference type="EMBL" id="CAVMJV010000014">
    <property type="protein sequence ID" value="CAK5052431.1"/>
    <property type="molecule type" value="Genomic_DNA"/>
</dbReference>
<comment type="caution">
    <text evidence="1">The sequence shown here is derived from an EMBL/GenBank/DDBJ whole genome shotgun (WGS) entry which is preliminary data.</text>
</comment>
<gene>
    <name evidence="1" type="ORF">MENTE1834_LOCUS13879</name>
</gene>
<organism evidence="1 2">
    <name type="scientific">Meloidogyne enterolobii</name>
    <name type="common">Root-knot nematode worm</name>
    <name type="synonym">Meloidogyne mayaguensis</name>
    <dbReference type="NCBI Taxonomy" id="390850"/>
    <lineage>
        <taxon>Eukaryota</taxon>
        <taxon>Metazoa</taxon>
        <taxon>Ecdysozoa</taxon>
        <taxon>Nematoda</taxon>
        <taxon>Chromadorea</taxon>
        <taxon>Rhabditida</taxon>
        <taxon>Tylenchina</taxon>
        <taxon>Tylenchomorpha</taxon>
        <taxon>Tylenchoidea</taxon>
        <taxon>Meloidogynidae</taxon>
        <taxon>Meloidogyninae</taxon>
        <taxon>Meloidogyne</taxon>
    </lineage>
</organism>
<sequence>MLFCLLHPMDHNTGPLARKSSTLCALLLVSIAALLVLPVTVQANANEVGVANHTLEKDQVTVKPGSMQLKTSLEYDEYKKHFPSVCDFKITPENIELRYKGDVGCTVELLTTKTNMIKFTTGIDLTKSSCNLGVCKDNVAHFRDGFSNLMPFAYSRNNKDLKNLTEGPAYGDNDCAISKCARGCITQTFLEVSWSKCGEDIYAHTHLIGEVEPGLDQIKDYTMREFNFNLEIFDNSSFKMDFETGSEHLYDAAKKRIFCVKKEGAIAKPKTWEIKNGGEDLKDKYLLVFHLLPSNATQLPKGGNFEPGTKPRCPLYIRFNTSDYQFLYVPPPTTSTVTTTTKTTAAGTQQGNTTPPTAKVQEEKDTEKNSKVWIVVIVAVVVVIGVGFSVWYYMARKQKKLEKLTIADTYVISEFNRMDLDEAINKKILLYLYEPDVKERGLEAAGDFKHWKMEKGYTRRFGEDDADFEKRINEAIEKTGAKVDTNDGKGKEAKKTAKTPTGKEAANK</sequence>
<name>A0ACB0YLI8_MELEN</name>
<proteinExistence type="predicted"/>
<reference evidence="1" key="1">
    <citation type="submission" date="2023-11" db="EMBL/GenBank/DDBJ databases">
        <authorList>
            <person name="Poullet M."/>
        </authorList>
    </citation>
    <scope>NUCLEOTIDE SEQUENCE</scope>
    <source>
        <strain evidence="1">E1834</strain>
    </source>
</reference>
<evidence type="ECO:0000313" key="1">
    <source>
        <dbReference type="EMBL" id="CAK5052431.1"/>
    </source>
</evidence>
<evidence type="ECO:0000313" key="2">
    <source>
        <dbReference type="Proteomes" id="UP001497535"/>
    </source>
</evidence>
<accession>A0ACB0YLI8</accession>
<dbReference type="Proteomes" id="UP001497535">
    <property type="component" value="Unassembled WGS sequence"/>
</dbReference>